<dbReference type="SUPFAM" id="SSF51445">
    <property type="entry name" value="(Trans)glycosidases"/>
    <property type="match status" value="1"/>
</dbReference>
<dbReference type="RefSeq" id="WP_084190487.1">
    <property type="nucleotide sequence ID" value="NZ_FRAA01000003.1"/>
</dbReference>
<dbReference type="SUPFAM" id="SSF52279">
    <property type="entry name" value="Beta-D-glucan exohydrolase, C-terminal domain"/>
    <property type="match status" value="1"/>
</dbReference>
<dbReference type="PANTHER" id="PTHR30620:SF16">
    <property type="entry name" value="LYSOSOMAL BETA GLUCOSIDASE"/>
    <property type="match status" value="1"/>
</dbReference>
<gene>
    <name evidence="9" type="ORF">SAMN04488028_103130</name>
</gene>
<dbReference type="Pfam" id="PF14310">
    <property type="entry name" value="Fn3-like"/>
    <property type="match status" value="1"/>
</dbReference>
<dbReference type="NCBIfam" id="NF011678">
    <property type="entry name" value="PRK15098.1"/>
    <property type="match status" value="1"/>
</dbReference>
<dbReference type="Gene3D" id="3.20.20.300">
    <property type="entry name" value="Glycoside hydrolase, family 3, N-terminal domain"/>
    <property type="match status" value="1"/>
</dbReference>
<dbReference type="Pfam" id="PF01915">
    <property type="entry name" value="Glyco_hydro_3_C"/>
    <property type="match status" value="1"/>
</dbReference>
<comment type="similarity">
    <text evidence="2 7">Belongs to the glycosyl hydrolase 3 family.</text>
</comment>
<dbReference type="InterPro" id="IPR036881">
    <property type="entry name" value="Glyco_hydro_3_C_sf"/>
</dbReference>
<dbReference type="InterPro" id="IPR001764">
    <property type="entry name" value="Glyco_hydro_3_N"/>
</dbReference>
<keyword evidence="6 7" id="KW-0326">Glycosidase</keyword>
<evidence type="ECO:0000256" key="3">
    <source>
        <dbReference type="ARBA" id="ARBA00012744"/>
    </source>
</evidence>
<dbReference type="InterPro" id="IPR017853">
    <property type="entry name" value="GH"/>
</dbReference>
<feature type="domain" description="Fibronectin type III-like" evidence="8">
    <location>
        <begin position="699"/>
        <end position="768"/>
    </location>
</feature>
<name>A0A1M6Q192_REIAG</name>
<accession>A0A1M6Q192</accession>
<dbReference type="STRING" id="156994.SAMN04488028_103130"/>
<dbReference type="Gene3D" id="2.60.40.10">
    <property type="entry name" value="Immunoglobulins"/>
    <property type="match status" value="1"/>
</dbReference>
<keyword evidence="4" id="KW-0732">Signal</keyword>
<dbReference type="Proteomes" id="UP000184474">
    <property type="component" value="Unassembled WGS sequence"/>
</dbReference>
<keyword evidence="5 7" id="KW-0378">Hydrolase</keyword>
<evidence type="ECO:0000256" key="2">
    <source>
        <dbReference type="ARBA" id="ARBA00005336"/>
    </source>
</evidence>
<sequence length="784" mass="85500">MNNSKQTNPSVTLHEASSQYQSNTHKIKWLAKTIVTLTVSLFLFSCGSKQVENNEEEVFVSELLDKMTLEEKIGQLHQITSQWNMTGPAPEYAQGHEERLKSGLVGSMLNVIGAEATLNAQKLVVENSRLGIPLIFGYDVIHGYRTMFPVPLGEAASWDPEVVKLSASIAALESAAAGLHWTFAPMMDVGRDARWGRVMEGAGEDPYLASILSAARVRGFQGENLADQKTIAACAKHFAGYAFAESGKDYNNVDISNATLHNVILPPFKASTAAGAATYMNSFNTIQGLPASSNEYIQRQLLKGDWGFDGFVVSDWNSIGEMVAHGAARDLKEAANMAINAGSDMDMEGNAYTNFLAELVEESKVDIKIIDDAVKRVLTVKYRLGLFEDPYKYSNKEWEKNTLYSLGNKSAARKVARESIVLLKNEENKLPISKSIKSIAVVGPLADDKDAPLGNWRADAVANSAVSVLEGIKARAGKDVTINYAKGCDLVTSERNFAGEIKFNTTDRTGFAAAVAAAKKSEIVLLAIGEDCFQSGEGRSQADIRLKGLQMELFDAIYAVNPNIVIVLMNGRPVAIPELDAKAPAILETWFLGSEAGHAIADVVFGDHNPSGKLPMTFPRSNGQIPIYYNAMNTGRPGPKNEVFWSHYTDQSNAPLYPFGYGLSYTDFKYDNLAVDSSDPSAIQVSVTLQNTGAVTGTEVAQLYIRDQFASLVRPIKELKGFQKVTLKSGESKNLTFTLTEKELGFYDNEGNYKVEDGMFDVMVGTNSTDLLTETFLLTAEVVQ</sequence>
<proteinExistence type="inferred from homology"/>
<dbReference type="InterPro" id="IPR019800">
    <property type="entry name" value="Glyco_hydro_3_AS"/>
</dbReference>
<dbReference type="InterPro" id="IPR051915">
    <property type="entry name" value="Cellulose_Degrad_GH3"/>
</dbReference>
<evidence type="ECO:0000256" key="6">
    <source>
        <dbReference type="ARBA" id="ARBA00023295"/>
    </source>
</evidence>
<dbReference type="SMART" id="SM01217">
    <property type="entry name" value="Fn3_like"/>
    <property type="match status" value="1"/>
</dbReference>
<reference evidence="10" key="1">
    <citation type="submission" date="2016-11" db="EMBL/GenBank/DDBJ databases">
        <authorList>
            <person name="Varghese N."/>
            <person name="Submissions S."/>
        </authorList>
    </citation>
    <scope>NUCLEOTIDE SEQUENCE [LARGE SCALE GENOMIC DNA]</scope>
    <source>
        <strain evidence="10">DSM 26134</strain>
    </source>
</reference>
<evidence type="ECO:0000256" key="1">
    <source>
        <dbReference type="ARBA" id="ARBA00000448"/>
    </source>
</evidence>
<evidence type="ECO:0000256" key="5">
    <source>
        <dbReference type="ARBA" id="ARBA00022801"/>
    </source>
</evidence>
<dbReference type="EC" id="3.2.1.21" evidence="3"/>
<dbReference type="InterPro" id="IPR026891">
    <property type="entry name" value="Fn3-like"/>
</dbReference>
<dbReference type="Pfam" id="PF00933">
    <property type="entry name" value="Glyco_hydro_3"/>
    <property type="match status" value="1"/>
</dbReference>
<organism evidence="9 10">
    <name type="scientific">Reichenbachiella agariperforans</name>
    <dbReference type="NCBI Taxonomy" id="156994"/>
    <lineage>
        <taxon>Bacteria</taxon>
        <taxon>Pseudomonadati</taxon>
        <taxon>Bacteroidota</taxon>
        <taxon>Cytophagia</taxon>
        <taxon>Cytophagales</taxon>
        <taxon>Reichenbachiellaceae</taxon>
        <taxon>Reichenbachiella</taxon>
    </lineage>
</organism>
<dbReference type="PANTHER" id="PTHR30620">
    <property type="entry name" value="PERIPLASMIC BETA-GLUCOSIDASE-RELATED"/>
    <property type="match status" value="1"/>
</dbReference>
<dbReference type="PRINTS" id="PR00133">
    <property type="entry name" value="GLHYDRLASE3"/>
</dbReference>
<evidence type="ECO:0000313" key="10">
    <source>
        <dbReference type="Proteomes" id="UP000184474"/>
    </source>
</evidence>
<dbReference type="GO" id="GO:0009251">
    <property type="term" value="P:glucan catabolic process"/>
    <property type="evidence" value="ECO:0007669"/>
    <property type="project" value="TreeGrafter"/>
</dbReference>
<protein>
    <recommendedName>
        <fullName evidence="3">beta-glucosidase</fullName>
        <ecNumber evidence="3">3.2.1.21</ecNumber>
    </recommendedName>
</protein>
<dbReference type="PROSITE" id="PS00775">
    <property type="entry name" value="GLYCOSYL_HYDROL_F3"/>
    <property type="match status" value="1"/>
</dbReference>
<dbReference type="Gene3D" id="3.40.50.1700">
    <property type="entry name" value="Glycoside hydrolase family 3 C-terminal domain"/>
    <property type="match status" value="1"/>
</dbReference>
<dbReference type="InterPro" id="IPR013783">
    <property type="entry name" value="Ig-like_fold"/>
</dbReference>
<evidence type="ECO:0000259" key="8">
    <source>
        <dbReference type="SMART" id="SM01217"/>
    </source>
</evidence>
<evidence type="ECO:0000256" key="4">
    <source>
        <dbReference type="ARBA" id="ARBA00022729"/>
    </source>
</evidence>
<dbReference type="AlphaFoldDB" id="A0A1M6Q192"/>
<dbReference type="FunFam" id="2.60.40.10:FF:000495">
    <property type="entry name" value="Periplasmic beta-glucosidase"/>
    <property type="match status" value="1"/>
</dbReference>
<dbReference type="InterPro" id="IPR002772">
    <property type="entry name" value="Glyco_hydro_3_C"/>
</dbReference>
<dbReference type="InterPro" id="IPR036962">
    <property type="entry name" value="Glyco_hydro_3_N_sf"/>
</dbReference>
<evidence type="ECO:0000256" key="7">
    <source>
        <dbReference type="RuleBase" id="RU361161"/>
    </source>
</evidence>
<dbReference type="FunFam" id="3.20.20.300:FF:000005">
    <property type="entry name" value="Periplasmic beta-glucosidase"/>
    <property type="match status" value="1"/>
</dbReference>
<comment type="catalytic activity">
    <reaction evidence="1">
        <text>Hydrolysis of terminal, non-reducing beta-D-glucosyl residues with release of beta-D-glucose.</text>
        <dbReference type="EC" id="3.2.1.21"/>
    </reaction>
</comment>
<dbReference type="EMBL" id="FRAA01000003">
    <property type="protein sequence ID" value="SHK13897.1"/>
    <property type="molecule type" value="Genomic_DNA"/>
</dbReference>
<keyword evidence="10" id="KW-1185">Reference proteome</keyword>
<evidence type="ECO:0000313" key="9">
    <source>
        <dbReference type="EMBL" id="SHK13897.1"/>
    </source>
</evidence>
<dbReference type="GO" id="GO:0008422">
    <property type="term" value="F:beta-glucosidase activity"/>
    <property type="evidence" value="ECO:0007669"/>
    <property type="project" value="UniProtKB-EC"/>
</dbReference>